<dbReference type="Proteomes" id="UP000282311">
    <property type="component" value="Unassembled WGS sequence"/>
</dbReference>
<evidence type="ECO:0000313" key="6">
    <source>
        <dbReference type="Proteomes" id="UP000282311"/>
    </source>
</evidence>
<dbReference type="PRINTS" id="PR00081">
    <property type="entry name" value="GDHRDH"/>
</dbReference>
<dbReference type="RefSeq" id="WP_120749328.1">
    <property type="nucleotide sequence ID" value="NZ_RBAH01000017.1"/>
</dbReference>
<dbReference type="SUPFAM" id="SSF53639">
    <property type="entry name" value="AraD/HMP-PK domain-like"/>
    <property type="match status" value="1"/>
</dbReference>
<dbReference type="InterPro" id="IPR001303">
    <property type="entry name" value="Aldolase_II/adducin_N"/>
</dbReference>
<evidence type="ECO:0000256" key="3">
    <source>
        <dbReference type="SAM" id="Coils"/>
    </source>
</evidence>
<dbReference type="PANTHER" id="PTHR43669">
    <property type="entry name" value="5-KETO-D-GLUCONATE 5-REDUCTASE"/>
    <property type="match status" value="1"/>
</dbReference>
<reference evidence="5 6" key="1">
    <citation type="journal article" date="2007" name="Int. J. Syst. Evol. Microbiol.">
        <title>Paenibacillus ginsengarvi sp. nov., isolated from soil from ginseng cultivation.</title>
        <authorList>
            <person name="Yoon M.H."/>
            <person name="Ten L.N."/>
            <person name="Im W.T."/>
        </authorList>
    </citation>
    <scope>NUCLEOTIDE SEQUENCE [LARGE SCALE GENOMIC DNA]</scope>
    <source>
        <strain evidence="5 6">KCTC 13059</strain>
    </source>
</reference>
<dbReference type="NCBIfam" id="NF006190">
    <property type="entry name" value="PRK08324.1-4"/>
    <property type="match status" value="1"/>
</dbReference>
<dbReference type="AlphaFoldDB" id="A0A3B0C2Y5"/>
<dbReference type="OrthoDB" id="9774430at2"/>
<keyword evidence="2" id="KW-0560">Oxidoreductase</keyword>
<name>A0A3B0C2Y5_9BACL</name>
<dbReference type="FunFam" id="3.40.50.720:FF:000084">
    <property type="entry name" value="Short-chain dehydrogenase reductase"/>
    <property type="match status" value="1"/>
</dbReference>
<gene>
    <name evidence="5" type="ORF">D7M11_21530</name>
</gene>
<dbReference type="InterPro" id="IPR013454">
    <property type="entry name" value="Bifunc_RhaD/ADH"/>
</dbReference>
<proteinExistence type="inferred from homology"/>
<dbReference type="PANTHER" id="PTHR43669:SF8">
    <property type="entry name" value="SHORT-CHAIN TYPE DEHYDROGENASE_REDUCTASE-RELATED"/>
    <property type="match status" value="1"/>
</dbReference>
<dbReference type="Gene3D" id="3.40.50.720">
    <property type="entry name" value="NAD(P)-binding Rossmann-like Domain"/>
    <property type="match status" value="1"/>
</dbReference>
<evidence type="ECO:0000256" key="1">
    <source>
        <dbReference type="ARBA" id="ARBA00006484"/>
    </source>
</evidence>
<dbReference type="NCBIfam" id="TIGR02632">
    <property type="entry name" value="RhaD_aldol-ADH"/>
    <property type="match status" value="1"/>
</dbReference>
<protein>
    <submittedName>
        <fullName evidence="5">Bifunctional aldolase/short-chain dehydrogenase</fullName>
    </submittedName>
</protein>
<evidence type="ECO:0000259" key="4">
    <source>
        <dbReference type="SMART" id="SM01007"/>
    </source>
</evidence>
<sequence length="689" mass="74991">MVQSLWEQSKASERKGGLEELVYRSNLIGTDRSVCNWGGGNTSSKTTVTDFRGREVEVMYVKGSGSDLATMKAGNFTGLRMDDIRPLFERESMSDEEMVAYLAHCMIDAKHPRASIETLLHAFLPFKHVDHTHPDAIISLCCADNGQSVAREIFGDRFVWVPYVRPGFSLSKKIAEGVLANPKAELVLMEKHGLVTWGETSEACYAKTIAIINEAESYIEARVDAAKLFGGRKYETLPADVRRQLAAKVMPTVRGAVSDEKKMLLSFDDGEDVLQFVCGRDSAQLSQVGAACPDHLVHTKVVPLFIDWTPDANDAEGLKAKLKEAIAGYKEQYKAYFERNRNDGDVMFEVAPRVILIPGVGMINTGKSWAMSQVSGALYHRAIAVMRGATALGSFVSLTENESYNVEYWPLELYKLTLAPPEAEFSRKVAFITGGAGGIGSETARRLASEGAHLVLADLNLEGAQKVADDISAKYGENRAVAIKMDVTKEEDIAAAYAEAALTYGGVDIIVNNAGLATSSPFAETSLKEWNLNMGVLGTGYFLVAREAFKLMQQQAIGGSMVFIGSKNSIYAGKNASAYSAAKALEAHLARCIAAEGGEFGIRVNTILPDAILQGSAIWNSNWRNERAAAYGIEPDQLEEYYRKRTTLLVNIYPRDIAEGVAFFASSQSSKTTGCMLTIDGGVPAAFTR</sequence>
<comment type="similarity">
    <text evidence="1">Belongs to the short-chain dehydrogenases/reductases (SDR) family.</text>
</comment>
<dbReference type="NCBIfam" id="NF006189">
    <property type="entry name" value="PRK08324.1-3"/>
    <property type="match status" value="1"/>
</dbReference>
<keyword evidence="6" id="KW-1185">Reference proteome</keyword>
<dbReference type="CDD" id="cd08943">
    <property type="entry name" value="R1PA_ADH_SDR_c"/>
    <property type="match status" value="1"/>
</dbReference>
<dbReference type="SMART" id="SM01007">
    <property type="entry name" value="Aldolase_II"/>
    <property type="match status" value="1"/>
</dbReference>
<accession>A0A3B0C2Y5</accession>
<feature type="coiled-coil region" evidence="3">
    <location>
        <begin position="312"/>
        <end position="339"/>
    </location>
</feature>
<evidence type="ECO:0000256" key="2">
    <source>
        <dbReference type="ARBA" id="ARBA00023002"/>
    </source>
</evidence>
<evidence type="ECO:0000313" key="5">
    <source>
        <dbReference type="EMBL" id="RKN78958.1"/>
    </source>
</evidence>
<dbReference type="InterPro" id="IPR002347">
    <property type="entry name" value="SDR_fam"/>
</dbReference>
<dbReference type="GO" id="GO:0008206">
    <property type="term" value="P:bile acid metabolic process"/>
    <property type="evidence" value="ECO:0007669"/>
    <property type="project" value="UniProtKB-ARBA"/>
</dbReference>
<dbReference type="Pfam" id="PF00596">
    <property type="entry name" value="Aldolase_II"/>
    <property type="match status" value="1"/>
</dbReference>
<keyword evidence="3" id="KW-0175">Coiled coil</keyword>
<dbReference type="GO" id="GO:0016491">
    <property type="term" value="F:oxidoreductase activity"/>
    <property type="evidence" value="ECO:0007669"/>
    <property type="project" value="UniProtKB-KW"/>
</dbReference>
<feature type="domain" description="Class II aldolase/adducin N-terminal" evidence="4">
    <location>
        <begin position="20"/>
        <end position="219"/>
    </location>
</feature>
<dbReference type="InterPro" id="IPR036291">
    <property type="entry name" value="NAD(P)-bd_dom_sf"/>
</dbReference>
<dbReference type="InterPro" id="IPR036409">
    <property type="entry name" value="Aldolase_II/adducin_N_sf"/>
</dbReference>
<organism evidence="5 6">
    <name type="scientific">Paenibacillus ginsengarvi</name>
    <dbReference type="NCBI Taxonomy" id="400777"/>
    <lineage>
        <taxon>Bacteria</taxon>
        <taxon>Bacillati</taxon>
        <taxon>Bacillota</taxon>
        <taxon>Bacilli</taxon>
        <taxon>Bacillales</taxon>
        <taxon>Paenibacillaceae</taxon>
        <taxon>Paenibacillus</taxon>
    </lineage>
</organism>
<dbReference type="SUPFAM" id="SSF51735">
    <property type="entry name" value="NAD(P)-binding Rossmann-fold domains"/>
    <property type="match status" value="1"/>
</dbReference>
<comment type="caution">
    <text evidence="5">The sequence shown here is derived from an EMBL/GenBank/DDBJ whole genome shotgun (WGS) entry which is preliminary data.</text>
</comment>
<dbReference type="Pfam" id="PF13561">
    <property type="entry name" value="adh_short_C2"/>
    <property type="match status" value="1"/>
</dbReference>
<dbReference type="Gene3D" id="3.40.225.10">
    <property type="entry name" value="Class II aldolase/adducin N-terminal domain"/>
    <property type="match status" value="1"/>
</dbReference>
<dbReference type="EMBL" id="RBAH01000017">
    <property type="protein sequence ID" value="RKN78958.1"/>
    <property type="molecule type" value="Genomic_DNA"/>
</dbReference>